<dbReference type="EMBL" id="MU001493">
    <property type="protein sequence ID" value="KAF2450234.1"/>
    <property type="molecule type" value="Genomic_DNA"/>
</dbReference>
<evidence type="ECO:0000313" key="3">
    <source>
        <dbReference type="Proteomes" id="UP000799764"/>
    </source>
</evidence>
<proteinExistence type="predicted"/>
<evidence type="ECO:0000256" key="1">
    <source>
        <dbReference type="SAM" id="SignalP"/>
    </source>
</evidence>
<dbReference type="Proteomes" id="UP000799764">
    <property type="component" value="Unassembled WGS sequence"/>
</dbReference>
<protein>
    <submittedName>
        <fullName evidence="2">Uncharacterized protein</fullName>
    </submittedName>
</protein>
<name>A0A9P4PRZ8_9PLEO</name>
<gene>
    <name evidence="2" type="ORF">P171DRAFT_136368</name>
</gene>
<keyword evidence="3" id="KW-1185">Reference proteome</keyword>
<sequence>MKLFQLVAALAVTALTAATSLGAGVEAPARRASLARNEVNDLSSRDLKHVPGDVSHYSQILDYYKEALGRRDEDRQRGCSSCADWIKQCKKTQCARPWAPECQWDCQNKLCKDGPSECHKGGACVPKYCGAQANEPTSSGSSEALLVRQDDVHKTDTESKAACGLCDDWMKGCKKQCTRPWTPECRWHCLINLCHFGPSECHAGGSCGLQSRCDVGLVGVTTSGSSTAPQARDNGDGWDKEECDEYVTGCVNAFCRNPLHNGPNCVQVCHSALCQTQPACCKAA</sequence>
<feature type="signal peptide" evidence="1">
    <location>
        <begin position="1"/>
        <end position="18"/>
    </location>
</feature>
<comment type="caution">
    <text evidence="2">The sequence shown here is derived from an EMBL/GenBank/DDBJ whole genome shotgun (WGS) entry which is preliminary data.</text>
</comment>
<reference evidence="2" key="1">
    <citation type="journal article" date="2020" name="Stud. Mycol.">
        <title>101 Dothideomycetes genomes: a test case for predicting lifestyles and emergence of pathogens.</title>
        <authorList>
            <person name="Haridas S."/>
            <person name="Albert R."/>
            <person name="Binder M."/>
            <person name="Bloem J."/>
            <person name="Labutti K."/>
            <person name="Salamov A."/>
            <person name="Andreopoulos B."/>
            <person name="Baker S."/>
            <person name="Barry K."/>
            <person name="Bills G."/>
            <person name="Bluhm B."/>
            <person name="Cannon C."/>
            <person name="Castanera R."/>
            <person name="Culley D."/>
            <person name="Daum C."/>
            <person name="Ezra D."/>
            <person name="Gonzalez J."/>
            <person name="Henrissat B."/>
            <person name="Kuo A."/>
            <person name="Liang C."/>
            <person name="Lipzen A."/>
            <person name="Lutzoni F."/>
            <person name="Magnuson J."/>
            <person name="Mondo S."/>
            <person name="Nolan M."/>
            <person name="Ohm R."/>
            <person name="Pangilinan J."/>
            <person name="Park H.-J."/>
            <person name="Ramirez L."/>
            <person name="Alfaro M."/>
            <person name="Sun H."/>
            <person name="Tritt A."/>
            <person name="Yoshinaga Y."/>
            <person name="Zwiers L.-H."/>
            <person name="Turgeon B."/>
            <person name="Goodwin S."/>
            <person name="Spatafora J."/>
            <person name="Crous P."/>
            <person name="Grigoriev I."/>
        </authorList>
    </citation>
    <scope>NUCLEOTIDE SEQUENCE</scope>
    <source>
        <strain evidence="2">CBS 690.94</strain>
    </source>
</reference>
<dbReference type="AlphaFoldDB" id="A0A9P4PRZ8"/>
<evidence type="ECO:0000313" key="2">
    <source>
        <dbReference type="EMBL" id="KAF2450234.1"/>
    </source>
</evidence>
<accession>A0A9P4PRZ8</accession>
<dbReference type="OrthoDB" id="3782642at2759"/>
<keyword evidence="1" id="KW-0732">Signal</keyword>
<feature type="chain" id="PRO_5040135901" evidence="1">
    <location>
        <begin position="19"/>
        <end position="284"/>
    </location>
</feature>
<organism evidence="2 3">
    <name type="scientific">Karstenula rhodostoma CBS 690.94</name>
    <dbReference type="NCBI Taxonomy" id="1392251"/>
    <lineage>
        <taxon>Eukaryota</taxon>
        <taxon>Fungi</taxon>
        <taxon>Dikarya</taxon>
        <taxon>Ascomycota</taxon>
        <taxon>Pezizomycotina</taxon>
        <taxon>Dothideomycetes</taxon>
        <taxon>Pleosporomycetidae</taxon>
        <taxon>Pleosporales</taxon>
        <taxon>Massarineae</taxon>
        <taxon>Didymosphaeriaceae</taxon>
        <taxon>Karstenula</taxon>
    </lineage>
</organism>